<feature type="transmembrane region" description="Helical" evidence="1">
    <location>
        <begin position="187"/>
        <end position="211"/>
    </location>
</feature>
<dbReference type="GO" id="GO:0005886">
    <property type="term" value="C:plasma membrane"/>
    <property type="evidence" value="ECO:0007669"/>
    <property type="project" value="UniProtKB-SubCell"/>
</dbReference>
<evidence type="ECO:0000256" key="1">
    <source>
        <dbReference type="SAM" id="Phobius"/>
    </source>
</evidence>
<gene>
    <name evidence="2" type="ORF">J3U88_10090</name>
</gene>
<organism evidence="2 3">
    <name type="scientific">Acanthopleuribacter pedis</name>
    <dbReference type="NCBI Taxonomy" id="442870"/>
    <lineage>
        <taxon>Bacteria</taxon>
        <taxon>Pseudomonadati</taxon>
        <taxon>Acidobacteriota</taxon>
        <taxon>Holophagae</taxon>
        <taxon>Acanthopleuribacterales</taxon>
        <taxon>Acanthopleuribacteraceae</taxon>
        <taxon>Acanthopleuribacter</taxon>
    </lineage>
</organism>
<name>A0A8J7U2Q2_9BACT</name>
<accession>A0A8J7U2Q2</accession>
<protein>
    <submittedName>
        <fullName evidence="2">ABC transporter permease</fullName>
    </submittedName>
</protein>
<keyword evidence="1" id="KW-0812">Transmembrane</keyword>
<dbReference type="Pfam" id="PF12679">
    <property type="entry name" value="ABC2_membrane_2"/>
    <property type="match status" value="1"/>
</dbReference>
<keyword evidence="1" id="KW-0472">Membrane</keyword>
<dbReference type="GO" id="GO:0140359">
    <property type="term" value="F:ABC-type transporter activity"/>
    <property type="evidence" value="ECO:0007669"/>
    <property type="project" value="InterPro"/>
</dbReference>
<evidence type="ECO:0000313" key="3">
    <source>
        <dbReference type="Proteomes" id="UP000664417"/>
    </source>
</evidence>
<feature type="transmembrane region" description="Helical" evidence="1">
    <location>
        <begin position="96"/>
        <end position="118"/>
    </location>
</feature>
<keyword evidence="1" id="KW-1133">Transmembrane helix</keyword>
<dbReference type="EMBL" id="JAFREP010000007">
    <property type="protein sequence ID" value="MBO1318812.1"/>
    <property type="molecule type" value="Genomic_DNA"/>
</dbReference>
<keyword evidence="3" id="KW-1185">Reference proteome</keyword>
<reference evidence="2" key="1">
    <citation type="submission" date="2021-03" db="EMBL/GenBank/DDBJ databases">
        <authorList>
            <person name="Wang G."/>
        </authorList>
    </citation>
    <scope>NUCLEOTIDE SEQUENCE</scope>
    <source>
        <strain evidence="2">KCTC 12899</strain>
    </source>
</reference>
<evidence type="ECO:0000313" key="2">
    <source>
        <dbReference type="EMBL" id="MBO1318812.1"/>
    </source>
</evidence>
<dbReference type="AlphaFoldDB" id="A0A8J7U2Q2"/>
<comment type="caution">
    <text evidence="2">The sequence shown here is derived from an EMBL/GenBank/DDBJ whole genome shotgun (WGS) entry which is preliminary data.</text>
</comment>
<feature type="transmembrane region" description="Helical" evidence="1">
    <location>
        <begin position="223"/>
        <end position="243"/>
    </location>
</feature>
<proteinExistence type="predicted"/>
<feature type="transmembrane region" description="Helical" evidence="1">
    <location>
        <begin position="150"/>
        <end position="175"/>
    </location>
</feature>
<dbReference type="RefSeq" id="WP_207858583.1">
    <property type="nucleotide sequence ID" value="NZ_JAFREP010000007.1"/>
</dbReference>
<feature type="transmembrane region" description="Helical" evidence="1">
    <location>
        <begin position="47"/>
        <end position="66"/>
    </location>
</feature>
<sequence length="305" mass="33891">MEAKSEIYSQGYRKWEGERKQQTPPWFLIGEAGLANLFESSGKKTKFFFFSLFLFYYLGCFGITVLRLQADNLRSVPAIAPFVEAFAGLNLDYPEIWWHAYMLANPTAAFAFIAMIIYGAQLISKDKAANALQIYFSKAVTRFDYILGKFFAIGLIMALATLVPSAIMLVTGLVVTPDFMKYISQAWYVPFIITAFWLLYTVTYGSVILAFSASQTSSTRTSVLFFGFLMVVELVPLLISKLMGASDFITALSWSDSIKGIADALLAQEAADGGLLFWQSVMVTAYTVAAMVFLSRRIEPVAVVS</sequence>
<dbReference type="Proteomes" id="UP000664417">
    <property type="component" value="Unassembled WGS sequence"/>
</dbReference>
<feature type="transmembrane region" description="Helical" evidence="1">
    <location>
        <begin position="275"/>
        <end position="294"/>
    </location>
</feature>